<proteinExistence type="predicted"/>
<comment type="caution">
    <text evidence="1">The sequence shown here is derived from an EMBL/GenBank/DDBJ whole genome shotgun (WGS) entry which is preliminary data.</text>
</comment>
<evidence type="ECO:0000313" key="1">
    <source>
        <dbReference type="EMBL" id="MBK6299536.1"/>
    </source>
</evidence>
<dbReference type="EMBL" id="JADKGK010000020">
    <property type="protein sequence ID" value="MBL0004156.1"/>
    <property type="molecule type" value="Genomic_DNA"/>
</dbReference>
<evidence type="ECO:0000313" key="2">
    <source>
        <dbReference type="EMBL" id="MBK7273847.1"/>
    </source>
</evidence>
<organism evidence="1 4">
    <name type="scientific">Candidatus Phosphoribacter hodrii</name>
    <dbReference type="NCBI Taxonomy" id="2953743"/>
    <lineage>
        <taxon>Bacteria</taxon>
        <taxon>Bacillati</taxon>
        <taxon>Actinomycetota</taxon>
        <taxon>Actinomycetes</taxon>
        <taxon>Micrococcales</taxon>
        <taxon>Dermatophilaceae</taxon>
        <taxon>Candidatus Phosphoribacter</taxon>
    </lineage>
</organism>
<protein>
    <submittedName>
        <fullName evidence="1">Uncharacterized protein</fullName>
    </submittedName>
</protein>
<dbReference type="Proteomes" id="UP000886632">
    <property type="component" value="Unassembled WGS sequence"/>
</dbReference>
<dbReference type="Proteomes" id="UP000718281">
    <property type="component" value="Unassembled WGS sequence"/>
</dbReference>
<sequence length="104" mass="10670">MSNDPIKVTYTDLADLKGQVLNLASAFDNADGASITPTRTATTAGVGQFLSQLGDALDQFTASWRLWLDTAGDDASILGSSIGQAAIDFSALDAAGSDLTVTLS</sequence>
<dbReference type="EMBL" id="JADIXZ010000001">
    <property type="protein sequence ID" value="MBK6299536.1"/>
    <property type="molecule type" value="Genomic_DNA"/>
</dbReference>
<accession>A0A934X1Z3</accession>
<dbReference type="EMBL" id="JADJIB010000004">
    <property type="protein sequence ID" value="MBK7273847.1"/>
    <property type="molecule type" value="Genomic_DNA"/>
</dbReference>
<dbReference type="Proteomes" id="UP000726105">
    <property type="component" value="Unassembled WGS sequence"/>
</dbReference>
<evidence type="ECO:0000313" key="3">
    <source>
        <dbReference type="EMBL" id="MBL0004156.1"/>
    </source>
</evidence>
<name>A0A934X1Z3_9MICO</name>
<dbReference type="AlphaFoldDB" id="A0A934X1Z3"/>
<evidence type="ECO:0000313" key="5">
    <source>
        <dbReference type="Proteomes" id="UP000726105"/>
    </source>
</evidence>
<reference evidence="4 5" key="1">
    <citation type="submission" date="2020-10" db="EMBL/GenBank/DDBJ databases">
        <title>Connecting structure to function with the recovery of over 1000 high-quality activated sludge metagenome-assembled genomes encoding full-length rRNA genes using long-read sequencing.</title>
        <authorList>
            <person name="Singleton C.M."/>
            <person name="Petriglieri F."/>
            <person name="Kristensen J.M."/>
            <person name="Kirkegaard R.H."/>
            <person name="Michaelsen T.Y."/>
            <person name="Andersen M.H."/>
            <person name="Karst S.M."/>
            <person name="Dueholm M.S."/>
            <person name="Nielsen P.H."/>
            <person name="Albertsen M."/>
        </authorList>
    </citation>
    <scope>NUCLEOTIDE SEQUENCE [LARGE SCALE GENOMIC DNA]</scope>
    <source>
        <strain evidence="1">AalE_18-Q3-R2-46_BAT3C.188</strain>
        <strain evidence="2">Ega_18-Q3-R5-49_MAXAC.001</strain>
        <strain evidence="3">Ribe_18-Q3-R11-54_MAXAC.001</strain>
    </source>
</reference>
<evidence type="ECO:0000313" key="4">
    <source>
        <dbReference type="Proteomes" id="UP000718281"/>
    </source>
</evidence>
<gene>
    <name evidence="1" type="ORF">IPF40_00300</name>
    <name evidence="2" type="ORF">IPI13_11985</name>
    <name evidence="3" type="ORF">IPP00_09270</name>
</gene>